<evidence type="ECO:0000256" key="1">
    <source>
        <dbReference type="SAM" id="Phobius"/>
    </source>
</evidence>
<feature type="transmembrane region" description="Helical" evidence="1">
    <location>
        <begin position="76"/>
        <end position="96"/>
    </location>
</feature>
<protein>
    <submittedName>
        <fullName evidence="2">Uncharacterized protein</fullName>
    </submittedName>
</protein>
<accession>A0A173MIF5</accession>
<dbReference type="Proteomes" id="UP000186917">
    <property type="component" value="Unassembled WGS sequence"/>
</dbReference>
<dbReference type="AlphaFoldDB" id="A0A173MIF5"/>
<dbReference type="STRING" id="477680.SAMN05421788_10297"/>
<keyword evidence="1" id="KW-0812">Transmembrane</keyword>
<dbReference type="EMBL" id="FTOR01000002">
    <property type="protein sequence ID" value="SIS92111.1"/>
    <property type="molecule type" value="Genomic_DNA"/>
</dbReference>
<reference evidence="3" key="1">
    <citation type="submission" date="2017-01" db="EMBL/GenBank/DDBJ databases">
        <authorList>
            <person name="Varghese N."/>
            <person name="Submissions S."/>
        </authorList>
    </citation>
    <scope>NUCLEOTIDE SEQUENCE [LARGE SCALE GENOMIC DNA]</scope>
    <source>
        <strain evidence="3">DSM 21054</strain>
    </source>
</reference>
<keyword evidence="1" id="KW-0472">Membrane</keyword>
<organism evidence="2 3">
    <name type="scientific">Filimonas lacunae</name>
    <dbReference type="NCBI Taxonomy" id="477680"/>
    <lineage>
        <taxon>Bacteria</taxon>
        <taxon>Pseudomonadati</taxon>
        <taxon>Bacteroidota</taxon>
        <taxon>Chitinophagia</taxon>
        <taxon>Chitinophagales</taxon>
        <taxon>Chitinophagaceae</taxon>
        <taxon>Filimonas</taxon>
    </lineage>
</organism>
<gene>
    <name evidence="2" type="ORF">SAMN05421788_10297</name>
</gene>
<name>A0A173MIF5_9BACT</name>
<keyword evidence="3" id="KW-1185">Reference proteome</keyword>
<evidence type="ECO:0000313" key="3">
    <source>
        <dbReference type="Proteomes" id="UP000186917"/>
    </source>
</evidence>
<sequence>MRNELELLELIERYLAGQLGTAEKAAFEAAVRNNPQWQSELLLQQELRMGLERAMLKEEVLAAGARFHQGKGCRRWWFIGILLTALSLLVLLWVFYESPDAPNASQKVLVTDTLPAIAHADSLRADSLPLPARVVYAGIGNGDTTCCKEVVYQNTLVDLVIKDTVSVHWVNADSSLAAQVFWVNTQRDTVLETRDGILLTLPAYSFIHRDGVIANGVVEVWIKEALDAATIMLAGLNTLSGTELLESGGMFSVDARQNGEALLLNAQKMVLVQVPANEIKPGMQLFTGRRMPDGGINWENPRPLENRLPTDNIHNLQFYPPHYLDSVNAWGGNAKDKMYTDSLFFSQAAIVNGNKGWALGTDNERGKSRINPNDLIIERQDVGRRYTNEILRWYTDTTWAIGLRLVINYYASDSLDCMIDPARIKVIWSDDFQQTLLATRAFEERLAWIYQTHDNAVLDLYVNNLDKDLYVLDSMAAALVSGSNRQQFLTFAAKHEGGVPVDAGRLQELQHLYKVQPDVFRQKMKVIQQQFWARQEEQDKLVHMKKVDRANKRKVRAYNNPQEEMDVNFNSVYEQMGVQMSNVNVKNTTVVYKRKYKQRYPAAYTGRITQTGWHNIDRYVANSVINRTSFQYTDAYTGKKAAIRYSPASFTVKDAAAYDRVLVYLLPDKLSSCMRLVDSAGVFKEQLNDLIHYHLVCLGFKGEQVFVHTQRNIAAGQHAAIELASMGKMQLVQELNELGSLQKAVEIQDDIQLNIRNWWKERHDFLVDPLRALRIKMVTFLMPCAGRMDIIPVMKSKAFPF</sequence>
<dbReference type="KEGG" id="fln:FLA_3302"/>
<evidence type="ECO:0000313" key="2">
    <source>
        <dbReference type="EMBL" id="SIS92111.1"/>
    </source>
</evidence>
<dbReference type="OrthoDB" id="1488726at2"/>
<dbReference type="RefSeq" id="WP_076377604.1">
    <property type="nucleotide sequence ID" value="NZ_AP017422.1"/>
</dbReference>
<keyword evidence="1" id="KW-1133">Transmembrane helix</keyword>
<proteinExistence type="predicted"/>